<evidence type="ECO:0000313" key="3">
    <source>
        <dbReference type="Proteomes" id="UP000623129"/>
    </source>
</evidence>
<feature type="compositionally biased region" description="Polar residues" evidence="1">
    <location>
        <begin position="29"/>
        <end position="47"/>
    </location>
</feature>
<dbReference type="EMBL" id="SWLB01000005">
    <property type="protein sequence ID" value="KAF3338426.1"/>
    <property type="molecule type" value="Genomic_DNA"/>
</dbReference>
<evidence type="ECO:0000313" key="2">
    <source>
        <dbReference type="EMBL" id="KAF3338426.1"/>
    </source>
</evidence>
<gene>
    <name evidence="2" type="ORF">FCM35_KLT17263</name>
</gene>
<protein>
    <submittedName>
        <fullName evidence="2">Uncharacterized protein</fullName>
    </submittedName>
</protein>
<name>A0A833VH15_9POAL</name>
<proteinExistence type="predicted"/>
<reference evidence="2" key="1">
    <citation type="submission" date="2020-01" db="EMBL/GenBank/DDBJ databases">
        <title>Genome sequence of Kobresia littledalei, the first chromosome-level genome in the family Cyperaceae.</title>
        <authorList>
            <person name="Qu G."/>
        </authorList>
    </citation>
    <scope>NUCLEOTIDE SEQUENCE</scope>
    <source>
        <strain evidence="2">C.B.Clarke</strain>
        <tissue evidence="2">Leaf</tissue>
    </source>
</reference>
<organism evidence="2 3">
    <name type="scientific">Carex littledalei</name>
    <dbReference type="NCBI Taxonomy" id="544730"/>
    <lineage>
        <taxon>Eukaryota</taxon>
        <taxon>Viridiplantae</taxon>
        <taxon>Streptophyta</taxon>
        <taxon>Embryophyta</taxon>
        <taxon>Tracheophyta</taxon>
        <taxon>Spermatophyta</taxon>
        <taxon>Magnoliopsida</taxon>
        <taxon>Liliopsida</taxon>
        <taxon>Poales</taxon>
        <taxon>Cyperaceae</taxon>
        <taxon>Cyperoideae</taxon>
        <taxon>Cariceae</taxon>
        <taxon>Carex</taxon>
        <taxon>Carex subgen. Euthyceras</taxon>
    </lineage>
</organism>
<evidence type="ECO:0000256" key="1">
    <source>
        <dbReference type="SAM" id="MobiDB-lite"/>
    </source>
</evidence>
<accession>A0A833VH15</accession>
<comment type="caution">
    <text evidence="2">The sequence shown here is derived from an EMBL/GenBank/DDBJ whole genome shotgun (WGS) entry which is preliminary data.</text>
</comment>
<sequence length="139" mass="15278">MAEELGYSSRSDFKRKYDDSDTPPPRRQSGFSSAPTQDKALSQSYNNVPPPMDEIEAAKQRAQAIAAKLFSDAKAKRPKTNNGSDLGNEPQLLGTEWCLLGAFGCLVDYTASRETAVSVKKMADCSAELEIYSDFDQLE</sequence>
<dbReference type="Proteomes" id="UP000623129">
    <property type="component" value="Unassembled WGS sequence"/>
</dbReference>
<feature type="region of interest" description="Disordered" evidence="1">
    <location>
        <begin position="1"/>
        <end position="54"/>
    </location>
</feature>
<keyword evidence="3" id="KW-1185">Reference proteome</keyword>
<dbReference type="OrthoDB" id="913173at2759"/>
<dbReference type="AlphaFoldDB" id="A0A833VH15"/>